<reference evidence="2" key="1">
    <citation type="submission" date="2022-11" db="EMBL/GenBank/DDBJ databases">
        <title>Centuries of genome instability and evolution in soft-shell clam transmissible cancer (bioRxiv).</title>
        <authorList>
            <person name="Hart S.F.M."/>
            <person name="Yonemitsu M.A."/>
            <person name="Giersch R.M."/>
            <person name="Beal B.F."/>
            <person name="Arriagada G."/>
            <person name="Davis B.W."/>
            <person name="Ostrander E.A."/>
            <person name="Goff S.P."/>
            <person name="Metzger M.J."/>
        </authorList>
    </citation>
    <scope>NUCLEOTIDE SEQUENCE</scope>
    <source>
        <strain evidence="2">MELC-2E11</strain>
        <tissue evidence="2">Siphon/mantle</tissue>
    </source>
</reference>
<proteinExistence type="predicted"/>
<keyword evidence="3" id="KW-1185">Reference proteome</keyword>
<feature type="region of interest" description="Disordered" evidence="1">
    <location>
        <begin position="30"/>
        <end position="81"/>
    </location>
</feature>
<evidence type="ECO:0000313" key="2">
    <source>
        <dbReference type="EMBL" id="WAR07264.1"/>
    </source>
</evidence>
<dbReference type="EMBL" id="CP111017">
    <property type="protein sequence ID" value="WAR07264.1"/>
    <property type="molecule type" value="Genomic_DNA"/>
</dbReference>
<feature type="compositionally biased region" description="Polar residues" evidence="1">
    <location>
        <begin position="57"/>
        <end position="71"/>
    </location>
</feature>
<accession>A0ABY7EFQ7</accession>
<name>A0ABY7EFQ7_MYAAR</name>
<evidence type="ECO:0000313" key="3">
    <source>
        <dbReference type="Proteomes" id="UP001164746"/>
    </source>
</evidence>
<feature type="compositionally biased region" description="Basic and acidic residues" evidence="1">
    <location>
        <begin position="72"/>
        <end position="81"/>
    </location>
</feature>
<dbReference type="Proteomes" id="UP001164746">
    <property type="component" value="Chromosome 6"/>
</dbReference>
<evidence type="ECO:0000256" key="1">
    <source>
        <dbReference type="SAM" id="MobiDB-lite"/>
    </source>
</evidence>
<feature type="non-terminal residue" evidence="2">
    <location>
        <position position="1"/>
    </location>
</feature>
<feature type="non-terminal residue" evidence="2">
    <location>
        <position position="173"/>
    </location>
</feature>
<gene>
    <name evidence="2" type="ORF">MAR_017222</name>
</gene>
<sequence>LISNLNLLTGPLPKPRHGGEIYSRQQYQRYPSWPTSHGEGRMARSQSSKLVAEGPTVPQSAPVVTNTSSQPRLDKRASDSAVDIHEGEDGGIVMEVHPRHRGSDGGLNLCASHNMFSYKPHTRMVTAIENLERSRQEALRERKVIGHVTEHREVSYHVNTRKVNFHWQKGNKI</sequence>
<protein>
    <submittedName>
        <fullName evidence="2">Uncharacterized protein</fullName>
    </submittedName>
</protein>
<organism evidence="2 3">
    <name type="scientific">Mya arenaria</name>
    <name type="common">Soft-shell clam</name>
    <dbReference type="NCBI Taxonomy" id="6604"/>
    <lineage>
        <taxon>Eukaryota</taxon>
        <taxon>Metazoa</taxon>
        <taxon>Spiralia</taxon>
        <taxon>Lophotrochozoa</taxon>
        <taxon>Mollusca</taxon>
        <taxon>Bivalvia</taxon>
        <taxon>Autobranchia</taxon>
        <taxon>Heteroconchia</taxon>
        <taxon>Euheterodonta</taxon>
        <taxon>Imparidentia</taxon>
        <taxon>Neoheterodontei</taxon>
        <taxon>Myida</taxon>
        <taxon>Myoidea</taxon>
        <taxon>Myidae</taxon>
        <taxon>Mya</taxon>
    </lineage>
</organism>